<reference evidence="5 6" key="1">
    <citation type="submission" date="2021-04" db="EMBL/GenBank/DDBJ databases">
        <authorList>
            <person name="Huq M.A."/>
        </authorList>
    </citation>
    <scope>NUCLEOTIDE SEQUENCE [LARGE SCALE GENOMIC DNA]</scope>
    <source>
        <strain evidence="5 6">MAH-13</strain>
    </source>
</reference>
<feature type="chain" id="PRO_5045049077" evidence="2">
    <location>
        <begin position="43"/>
        <end position="384"/>
    </location>
</feature>
<name>A0ABS4DLB9_9GAMM</name>
<dbReference type="RefSeq" id="WP_209617312.1">
    <property type="nucleotide sequence ID" value="NZ_JAGJRS010000013.1"/>
</dbReference>
<dbReference type="InterPro" id="IPR024535">
    <property type="entry name" value="RHGA/B-epi-like_pectate_lyase"/>
</dbReference>
<proteinExistence type="predicted"/>
<accession>A0ABS4DLB9</accession>
<dbReference type="PANTHER" id="PTHR31736">
    <property type="match status" value="1"/>
</dbReference>
<protein>
    <submittedName>
        <fullName evidence="5">Right-handed parallel beta-helix repeat-containing protein</fullName>
    </submittedName>
</protein>
<dbReference type="Proteomes" id="UP000823790">
    <property type="component" value="Unassembled WGS sequence"/>
</dbReference>
<dbReference type="Gene3D" id="2.160.20.10">
    <property type="entry name" value="Single-stranded right-handed beta-helix, Pectin lyase-like"/>
    <property type="match status" value="1"/>
</dbReference>
<feature type="domain" description="Right handed beta helix" evidence="4">
    <location>
        <begin position="262"/>
        <end position="374"/>
    </location>
</feature>
<gene>
    <name evidence="5" type="ORF">J7I44_05885</name>
</gene>
<dbReference type="SMART" id="SM00710">
    <property type="entry name" value="PbH1"/>
    <property type="match status" value="7"/>
</dbReference>
<evidence type="ECO:0000313" key="6">
    <source>
        <dbReference type="Proteomes" id="UP000823790"/>
    </source>
</evidence>
<keyword evidence="1" id="KW-1015">Disulfide bond</keyword>
<keyword evidence="6" id="KW-1185">Reference proteome</keyword>
<dbReference type="InterPro" id="IPR011050">
    <property type="entry name" value="Pectin_lyase_fold/virulence"/>
</dbReference>
<dbReference type="PROSITE" id="PS51318">
    <property type="entry name" value="TAT"/>
    <property type="match status" value="1"/>
</dbReference>
<evidence type="ECO:0000256" key="1">
    <source>
        <dbReference type="ARBA" id="ARBA00023157"/>
    </source>
</evidence>
<evidence type="ECO:0000259" key="3">
    <source>
        <dbReference type="Pfam" id="PF12708"/>
    </source>
</evidence>
<dbReference type="SUPFAM" id="SSF51126">
    <property type="entry name" value="Pectin lyase-like"/>
    <property type="match status" value="1"/>
</dbReference>
<evidence type="ECO:0000259" key="4">
    <source>
        <dbReference type="Pfam" id="PF13229"/>
    </source>
</evidence>
<organism evidence="5 6">
    <name type="scientific">Frateuria flava</name>
    <dbReference type="NCBI Taxonomy" id="2821489"/>
    <lineage>
        <taxon>Bacteria</taxon>
        <taxon>Pseudomonadati</taxon>
        <taxon>Pseudomonadota</taxon>
        <taxon>Gammaproteobacteria</taxon>
        <taxon>Lysobacterales</taxon>
        <taxon>Rhodanobacteraceae</taxon>
        <taxon>Frateuria</taxon>
    </lineage>
</organism>
<dbReference type="Pfam" id="PF12708">
    <property type="entry name" value="Pect-lyase_RHGA_epim"/>
    <property type="match status" value="1"/>
</dbReference>
<dbReference type="InterPro" id="IPR006626">
    <property type="entry name" value="PbH1"/>
</dbReference>
<dbReference type="InterPro" id="IPR012334">
    <property type="entry name" value="Pectin_lyas_fold"/>
</dbReference>
<feature type="domain" description="Rhamnogalacturonase A/B/Epimerase-like pectate lyase" evidence="3">
    <location>
        <begin position="59"/>
        <end position="115"/>
    </location>
</feature>
<feature type="signal peptide" evidence="2">
    <location>
        <begin position="1"/>
        <end position="42"/>
    </location>
</feature>
<keyword evidence="2" id="KW-0732">Signal</keyword>
<sequence length="384" mass="41405">MMHLHDTQSSAKPATAKRSFLAKPLVIAASLALSAVALPAAAASWWDATPNISIGSRTVNVKNFGARGNGSHNDTAAIQKAIDSLPNSGGTVFVPAGRYMIDATKALKLRSHTRLKLDPSAELRVIPNGASRYWVVKVHNANNVEIVGGKMIGDRARHKGNRGEWGYGINISGSDHVLVRNVNLSEFWGDGMWIGALGRNSRLDRSNYVTVNNVTSSHNRRQGLSIGPVQHLYIVNSTFKDTKGTLPEAGIDFEPQEQGPVDNVRLQNNVISGNNGNGIEMHAHVSDVTFAGNTFTGNRGFGLMSINAHHMKIQGNHATKNGLAGLRMSAKTHHVNITNNKLQYNSTRYMSASSAGGGTSRDIQISKKAYSITQSNNTLSPKRK</sequence>
<dbReference type="InterPro" id="IPR006311">
    <property type="entry name" value="TAT_signal"/>
</dbReference>
<dbReference type="InterPro" id="IPR039448">
    <property type="entry name" value="Beta_helix"/>
</dbReference>
<dbReference type="PANTHER" id="PTHR31736:SF19">
    <property type="entry name" value="PECTIN LYASE SUPERFAMILY PROTEIN-RELATED"/>
    <property type="match status" value="1"/>
</dbReference>
<evidence type="ECO:0000313" key="5">
    <source>
        <dbReference type="EMBL" id="MBP1473820.1"/>
    </source>
</evidence>
<evidence type="ECO:0000256" key="2">
    <source>
        <dbReference type="SAM" id="SignalP"/>
    </source>
</evidence>
<dbReference type="Pfam" id="PF13229">
    <property type="entry name" value="Beta_helix"/>
    <property type="match status" value="1"/>
</dbReference>
<dbReference type="EMBL" id="JAGJRS010000013">
    <property type="protein sequence ID" value="MBP1473820.1"/>
    <property type="molecule type" value="Genomic_DNA"/>
</dbReference>
<comment type="caution">
    <text evidence="5">The sequence shown here is derived from an EMBL/GenBank/DDBJ whole genome shotgun (WGS) entry which is preliminary data.</text>
</comment>